<gene>
    <name evidence="10" type="ORF">I316_07230</name>
</gene>
<evidence type="ECO:0000256" key="2">
    <source>
        <dbReference type="ARBA" id="ARBA00022833"/>
    </source>
</evidence>
<evidence type="ECO:0000259" key="8">
    <source>
        <dbReference type="PROSITE" id="PS50048"/>
    </source>
</evidence>
<evidence type="ECO:0000256" key="6">
    <source>
        <dbReference type="PROSITE-ProRule" id="PRU00042"/>
    </source>
</evidence>
<feature type="compositionally biased region" description="Low complexity" evidence="7">
    <location>
        <begin position="709"/>
        <end position="719"/>
    </location>
</feature>
<reference evidence="10 11" key="1">
    <citation type="submission" date="2013-07" db="EMBL/GenBank/DDBJ databases">
        <title>The Genome Sequence of Cryptococcus heveanensis BCC8398.</title>
        <authorList>
            <consortium name="The Broad Institute Genome Sequencing Platform"/>
            <person name="Cuomo C."/>
            <person name="Litvintseva A."/>
            <person name="Chen Y."/>
            <person name="Heitman J."/>
            <person name="Sun S."/>
            <person name="Springer D."/>
            <person name="Dromer F."/>
            <person name="Young S.K."/>
            <person name="Zeng Q."/>
            <person name="Gargeya S."/>
            <person name="Fitzgerald M."/>
            <person name="Abouelleil A."/>
            <person name="Alvarado L."/>
            <person name="Berlin A.M."/>
            <person name="Chapman S.B."/>
            <person name="Dewar J."/>
            <person name="Goldberg J."/>
            <person name="Griggs A."/>
            <person name="Gujja S."/>
            <person name="Hansen M."/>
            <person name="Howarth C."/>
            <person name="Imamovic A."/>
            <person name="Larimer J."/>
            <person name="McCowan C."/>
            <person name="Murphy C."/>
            <person name="Pearson M."/>
            <person name="Priest M."/>
            <person name="Roberts A."/>
            <person name="Saif S."/>
            <person name="Shea T."/>
            <person name="Sykes S."/>
            <person name="Wortman J."/>
            <person name="Nusbaum C."/>
            <person name="Birren B."/>
        </authorList>
    </citation>
    <scope>NUCLEOTIDE SEQUENCE [LARGE SCALE GENOMIC DNA]</scope>
    <source>
        <strain evidence="10 11">BCC8398</strain>
    </source>
</reference>
<proteinExistence type="predicted"/>
<feature type="domain" description="C2H2-type" evidence="9">
    <location>
        <begin position="44"/>
        <end position="72"/>
    </location>
</feature>
<feature type="compositionally biased region" description="Low complexity" evidence="7">
    <location>
        <begin position="736"/>
        <end position="749"/>
    </location>
</feature>
<feature type="compositionally biased region" description="Low complexity" evidence="7">
    <location>
        <begin position="935"/>
        <end position="949"/>
    </location>
</feature>
<feature type="region of interest" description="Disordered" evidence="7">
    <location>
        <begin position="888"/>
        <end position="974"/>
    </location>
</feature>
<evidence type="ECO:0000259" key="9">
    <source>
        <dbReference type="PROSITE" id="PS50157"/>
    </source>
</evidence>
<protein>
    <recommendedName>
        <fullName evidence="12">Zn(2)-C6 fungal-type domain-containing protein</fullName>
    </recommendedName>
</protein>
<dbReference type="Gene3D" id="4.10.240.10">
    <property type="entry name" value="Zn(2)-C6 fungal-type DNA-binding domain"/>
    <property type="match status" value="1"/>
</dbReference>
<dbReference type="GO" id="GO:0000981">
    <property type="term" value="F:DNA-binding transcription factor activity, RNA polymerase II-specific"/>
    <property type="evidence" value="ECO:0007669"/>
    <property type="project" value="InterPro"/>
</dbReference>
<evidence type="ECO:0000256" key="4">
    <source>
        <dbReference type="ARBA" id="ARBA00023163"/>
    </source>
</evidence>
<dbReference type="PROSITE" id="PS50157">
    <property type="entry name" value="ZINC_FINGER_C2H2_2"/>
    <property type="match status" value="2"/>
</dbReference>
<feature type="region of interest" description="Disordered" evidence="7">
    <location>
        <begin position="276"/>
        <end position="364"/>
    </location>
</feature>
<feature type="compositionally biased region" description="Polar residues" evidence="7">
    <location>
        <begin position="284"/>
        <end position="293"/>
    </location>
</feature>
<feature type="region of interest" description="Disordered" evidence="7">
    <location>
        <begin position="64"/>
        <end position="131"/>
    </location>
</feature>
<evidence type="ECO:0000256" key="5">
    <source>
        <dbReference type="ARBA" id="ARBA00023242"/>
    </source>
</evidence>
<feature type="domain" description="C2H2-type" evidence="9">
    <location>
        <begin position="14"/>
        <end position="43"/>
    </location>
</feature>
<feature type="compositionally biased region" description="Low complexity" evidence="7">
    <location>
        <begin position="344"/>
        <end position="358"/>
    </location>
</feature>
<feature type="compositionally biased region" description="Low complexity" evidence="7">
    <location>
        <begin position="910"/>
        <end position="926"/>
    </location>
</feature>
<dbReference type="EMBL" id="KI669513">
    <property type="protein sequence ID" value="OCF31099.1"/>
    <property type="molecule type" value="Genomic_DNA"/>
</dbReference>
<dbReference type="AlphaFoldDB" id="A0A1B9GJ79"/>
<name>A0A1B9GJ79_9TREE</name>
<dbReference type="SMART" id="SM00066">
    <property type="entry name" value="GAL4"/>
    <property type="match status" value="1"/>
</dbReference>
<feature type="compositionally biased region" description="Polar residues" evidence="7">
    <location>
        <begin position="495"/>
        <end position="504"/>
    </location>
</feature>
<dbReference type="Proteomes" id="UP000092666">
    <property type="component" value="Unassembled WGS sequence"/>
</dbReference>
<dbReference type="PROSITE" id="PS50048">
    <property type="entry name" value="ZN2_CY6_FUNGAL_2"/>
    <property type="match status" value="1"/>
</dbReference>
<feature type="region of interest" description="Disordered" evidence="7">
    <location>
        <begin position="385"/>
        <end position="515"/>
    </location>
</feature>
<feature type="compositionally biased region" description="Polar residues" evidence="7">
    <location>
        <begin position="950"/>
        <end position="967"/>
    </location>
</feature>
<dbReference type="PROSITE" id="PS00028">
    <property type="entry name" value="ZINC_FINGER_C2H2_1"/>
    <property type="match status" value="1"/>
</dbReference>
<dbReference type="STRING" id="1296120.A0A1B9GJ79"/>
<feature type="compositionally biased region" description="Polar residues" evidence="7">
    <location>
        <begin position="396"/>
        <end position="425"/>
    </location>
</feature>
<feature type="compositionally biased region" description="Polar residues" evidence="7">
    <location>
        <begin position="122"/>
        <end position="131"/>
    </location>
</feature>
<feature type="compositionally biased region" description="Basic and acidic residues" evidence="7">
    <location>
        <begin position="68"/>
        <end position="79"/>
    </location>
</feature>
<evidence type="ECO:0000313" key="11">
    <source>
        <dbReference type="Proteomes" id="UP000092666"/>
    </source>
</evidence>
<feature type="compositionally biased region" description="Polar residues" evidence="7">
    <location>
        <begin position="893"/>
        <end position="909"/>
    </location>
</feature>
<organism evidence="10 11">
    <name type="scientific">Kwoniella heveanensis BCC8398</name>
    <dbReference type="NCBI Taxonomy" id="1296120"/>
    <lineage>
        <taxon>Eukaryota</taxon>
        <taxon>Fungi</taxon>
        <taxon>Dikarya</taxon>
        <taxon>Basidiomycota</taxon>
        <taxon>Agaricomycotina</taxon>
        <taxon>Tremellomycetes</taxon>
        <taxon>Tremellales</taxon>
        <taxon>Cryptococcaceae</taxon>
        <taxon>Kwoniella</taxon>
    </lineage>
</organism>
<feature type="region of interest" description="Disordered" evidence="7">
    <location>
        <begin position="683"/>
        <end position="763"/>
    </location>
</feature>
<evidence type="ECO:0000313" key="10">
    <source>
        <dbReference type="EMBL" id="OCF31099.1"/>
    </source>
</evidence>
<keyword evidence="1" id="KW-0479">Metal-binding</keyword>
<keyword evidence="6" id="KW-0863">Zinc-finger</keyword>
<feature type="compositionally biased region" description="Polar residues" evidence="7">
    <location>
        <begin position="98"/>
        <end position="114"/>
    </location>
</feature>
<dbReference type="InterPro" id="IPR013087">
    <property type="entry name" value="Znf_C2H2_type"/>
</dbReference>
<dbReference type="OrthoDB" id="6365676at2759"/>
<evidence type="ECO:0008006" key="12">
    <source>
        <dbReference type="Google" id="ProtNLM"/>
    </source>
</evidence>
<feature type="compositionally biased region" description="Low complexity" evidence="7">
    <location>
        <begin position="469"/>
        <end position="480"/>
    </location>
</feature>
<dbReference type="PANTHER" id="PTHR47660:SF2">
    <property type="entry name" value="TRANSCRIPTION FACTOR WITH C2H2 AND ZN(2)-CYS(6) DNA BINDING DOMAIN (EUROFUNG)"/>
    <property type="match status" value="1"/>
</dbReference>
<dbReference type="CDD" id="cd00067">
    <property type="entry name" value="GAL4"/>
    <property type="match status" value="1"/>
</dbReference>
<evidence type="ECO:0000256" key="7">
    <source>
        <dbReference type="SAM" id="MobiDB-lite"/>
    </source>
</evidence>
<dbReference type="SUPFAM" id="SSF57667">
    <property type="entry name" value="beta-beta-alpha zinc fingers"/>
    <property type="match status" value="1"/>
</dbReference>
<reference evidence="11" key="2">
    <citation type="submission" date="2013-12" db="EMBL/GenBank/DDBJ databases">
        <title>Evolution of pathogenesis and genome organization in the Tremellales.</title>
        <authorList>
            <person name="Cuomo C."/>
            <person name="Litvintseva A."/>
            <person name="Heitman J."/>
            <person name="Chen Y."/>
            <person name="Sun S."/>
            <person name="Springer D."/>
            <person name="Dromer F."/>
            <person name="Young S."/>
            <person name="Zeng Q."/>
            <person name="Chapman S."/>
            <person name="Gujja S."/>
            <person name="Saif S."/>
            <person name="Birren B."/>
        </authorList>
    </citation>
    <scope>NUCLEOTIDE SEQUENCE [LARGE SCALE GENOMIC DNA]</scope>
    <source>
        <strain evidence="11">BCC8398</strain>
    </source>
</reference>
<dbReference type="Gene3D" id="3.30.160.60">
    <property type="entry name" value="Classic Zinc Finger"/>
    <property type="match status" value="2"/>
</dbReference>
<dbReference type="Pfam" id="PF00172">
    <property type="entry name" value="Zn_clus"/>
    <property type="match status" value="1"/>
</dbReference>
<sequence length="974" mass="105889">MHNAYTDMTPLHTYRSNPQLCSATFTRPQHVGRHLRAHTGDRPYECKECPLRFARSDLLSRHVNKAHKPPDENAPQDKKGNKKGRRKSFPASAVASKPNVSRANQLDQQQSASQAREKPRAQSFNQPQPQLQAQRMYPHHPLLASSSSLGSINPSMQAQTWSNDPAQTYASTAGMSSFVNPAAGTGNPQAILGNPLNPPTFDPPFTAQPMRITESDQGYTSAINIPPTGITYEWGFKKRACDQCNHSKVRCDFADPCLRCAHRNIKCSYNKPQRSRTLGYPLVPSQTSPHTAASQISASPQSHFSSSPHSNSSPLVPTGQIQVQANHHRKGSTASLPANPGQWNNFSANPNPTSNTSNWQQNFGLPNGIAPGCIAGPMQDLSTTGGNIPFPYRRTSGVSSHTGDSNASPQQAMAPTPSLTNNTISPPDIDEPFERRSSYTGTTGPFIPGADWQGTDPKQQVDPLAVSNSPTQFSPTQPQPVDVPFSGGAAAYQWPPNNSSNMWQDSSSTDDDNSVLSSSVNSTFFDMNAPPIEQRRRSSTGQWANALAQMSLHDSTNIDPASIPLPESYAEPPPRRPTFPTLTGVSEEPEMPIPSLSDVKDLWRLFMTEPMTGLTPAGEKHDEMHNAPMITPRPGMGKRTLSKSNSMPDLQSPMLNGPAFFTSFLNGMTPRPAEVQASYIPQQQAAAGGGSTMAADGPDVGKWSKEIQQRQSSFSLQSQPKVKPSSNEMPPPTSNSQHQQQQQQQQQQSHRARPLPSVVQRSSALEQTLAPERVPSFGLSQFGIEFPTIQSQKNQASASGMMKAKFVPGNVGNKAPHGLPSHMARPGNKRLASQTLVGDAGKKATFSLYDEDSMDVPPESQGTIGTTANAILGNFDSASLANYNVNPNPNHNRMVTSASHPSLNMGMNLQHQQSQQQTQHAQQSHQYPPPHHHLQQQQQQQQGQPIQTQSNSMFYPNWSLNPVSSLVPSARAGQ</sequence>
<dbReference type="SUPFAM" id="SSF57701">
    <property type="entry name" value="Zn2/Cys6 DNA-binding domain"/>
    <property type="match status" value="1"/>
</dbReference>
<evidence type="ECO:0000256" key="3">
    <source>
        <dbReference type="ARBA" id="ARBA00023015"/>
    </source>
</evidence>
<feature type="compositionally biased region" description="Low complexity" evidence="7">
    <location>
        <begin position="294"/>
        <end position="313"/>
    </location>
</feature>
<accession>A0A1B9GJ79</accession>
<dbReference type="InterPro" id="IPR036236">
    <property type="entry name" value="Znf_C2H2_sf"/>
</dbReference>
<dbReference type="GO" id="GO:0008270">
    <property type="term" value="F:zinc ion binding"/>
    <property type="evidence" value="ECO:0007669"/>
    <property type="project" value="UniProtKB-KW"/>
</dbReference>
<feature type="region of interest" description="Disordered" evidence="7">
    <location>
        <begin position="614"/>
        <end position="646"/>
    </location>
</feature>
<dbReference type="PANTHER" id="PTHR47660">
    <property type="entry name" value="TRANSCRIPTION FACTOR WITH C2H2 AND ZN(2)-CYS(6) DNA BINDING DOMAIN (EUROFUNG)-RELATED-RELATED"/>
    <property type="match status" value="1"/>
</dbReference>
<keyword evidence="4" id="KW-0804">Transcription</keyword>
<evidence type="ECO:0000256" key="1">
    <source>
        <dbReference type="ARBA" id="ARBA00022723"/>
    </source>
</evidence>
<feature type="domain" description="Zn(2)-C6 fungal-type" evidence="8">
    <location>
        <begin position="240"/>
        <end position="269"/>
    </location>
</feature>
<keyword evidence="3" id="KW-0805">Transcription regulation</keyword>
<dbReference type="InterPro" id="IPR036864">
    <property type="entry name" value="Zn2-C6_fun-type_DNA-bd_sf"/>
</dbReference>
<feature type="region of interest" description="Disordered" evidence="7">
    <location>
        <begin position="557"/>
        <end position="576"/>
    </location>
</feature>
<keyword evidence="2" id="KW-0862">Zinc</keyword>
<keyword evidence="11" id="KW-1185">Reference proteome</keyword>
<dbReference type="InterPro" id="IPR001138">
    <property type="entry name" value="Zn2Cys6_DnaBD"/>
</dbReference>
<keyword evidence="5" id="KW-0539">Nucleus</keyword>